<accession>A0ABP9IDS7</accession>
<dbReference type="Proteomes" id="UP001500466">
    <property type="component" value="Unassembled WGS sequence"/>
</dbReference>
<gene>
    <name evidence="1" type="ORF">GCM10023205_79570</name>
</gene>
<comment type="caution">
    <text evidence="1">The sequence shown here is derived from an EMBL/GenBank/DDBJ whole genome shotgun (WGS) entry which is preliminary data.</text>
</comment>
<dbReference type="InterPro" id="IPR012337">
    <property type="entry name" value="RNaseH-like_sf"/>
</dbReference>
<dbReference type="EMBL" id="BAABHS010000053">
    <property type="protein sequence ID" value="GAA4994755.1"/>
    <property type="molecule type" value="Genomic_DNA"/>
</dbReference>
<sequence length="67" mass="7244">MALWRRRRAGTPAGPRLVNHSDAGSHYTSFAFTAHLIDASIDASIGTVGDALDNALMESRIGLYKRS</sequence>
<keyword evidence="2" id="KW-1185">Reference proteome</keyword>
<evidence type="ECO:0000313" key="2">
    <source>
        <dbReference type="Proteomes" id="UP001500466"/>
    </source>
</evidence>
<organism evidence="1 2">
    <name type="scientific">Yinghuangia aomiensis</name>
    <dbReference type="NCBI Taxonomy" id="676205"/>
    <lineage>
        <taxon>Bacteria</taxon>
        <taxon>Bacillati</taxon>
        <taxon>Actinomycetota</taxon>
        <taxon>Actinomycetes</taxon>
        <taxon>Kitasatosporales</taxon>
        <taxon>Streptomycetaceae</taxon>
        <taxon>Yinghuangia</taxon>
    </lineage>
</organism>
<name>A0ABP9IDS7_9ACTN</name>
<proteinExistence type="predicted"/>
<evidence type="ECO:0008006" key="3">
    <source>
        <dbReference type="Google" id="ProtNLM"/>
    </source>
</evidence>
<protein>
    <recommendedName>
        <fullName evidence="3">Transposase</fullName>
    </recommendedName>
</protein>
<dbReference type="SUPFAM" id="SSF53098">
    <property type="entry name" value="Ribonuclease H-like"/>
    <property type="match status" value="1"/>
</dbReference>
<evidence type="ECO:0000313" key="1">
    <source>
        <dbReference type="EMBL" id="GAA4994755.1"/>
    </source>
</evidence>
<reference evidence="2" key="1">
    <citation type="journal article" date="2019" name="Int. J. Syst. Evol. Microbiol.">
        <title>The Global Catalogue of Microorganisms (GCM) 10K type strain sequencing project: providing services to taxonomists for standard genome sequencing and annotation.</title>
        <authorList>
            <consortium name="The Broad Institute Genomics Platform"/>
            <consortium name="The Broad Institute Genome Sequencing Center for Infectious Disease"/>
            <person name="Wu L."/>
            <person name="Ma J."/>
        </authorList>
    </citation>
    <scope>NUCLEOTIDE SEQUENCE [LARGE SCALE GENOMIC DNA]</scope>
    <source>
        <strain evidence="2">JCM 17986</strain>
    </source>
</reference>